<accession>A0A1Y1ICV4</accession>
<dbReference type="HAMAP" id="MF_00165">
    <property type="entry name" value="Thymidylate_kinase"/>
    <property type="match status" value="1"/>
</dbReference>
<dbReference type="GO" id="GO:0005737">
    <property type="term" value="C:cytoplasm"/>
    <property type="evidence" value="ECO:0000318"/>
    <property type="project" value="GO_Central"/>
</dbReference>
<dbReference type="GO" id="GO:0005739">
    <property type="term" value="C:mitochondrion"/>
    <property type="evidence" value="ECO:0000318"/>
    <property type="project" value="GO_Central"/>
</dbReference>
<dbReference type="InterPro" id="IPR039430">
    <property type="entry name" value="Thymidylate_kin-like_dom"/>
</dbReference>
<evidence type="ECO:0000256" key="4">
    <source>
        <dbReference type="ARBA" id="ARBA00017144"/>
    </source>
</evidence>
<keyword evidence="8 11" id="KW-0418">Kinase</keyword>
<dbReference type="CDD" id="cd01672">
    <property type="entry name" value="TMPK"/>
    <property type="match status" value="1"/>
</dbReference>
<keyword evidence="7" id="KW-0547">Nucleotide-binding</keyword>
<dbReference type="FunFam" id="3.40.50.300:FF:000679">
    <property type="entry name" value="Thymidylate kinase"/>
    <property type="match status" value="1"/>
</dbReference>
<keyword evidence="12" id="KW-1185">Reference proteome</keyword>
<dbReference type="PROSITE" id="PS01331">
    <property type="entry name" value="THYMIDYLATE_KINASE"/>
    <property type="match status" value="1"/>
</dbReference>
<dbReference type="OrthoDB" id="425602at2759"/>
<keyword evidence="9" id="KW-0067">ATP-binding</keyword>
<dbReference type="InterPro" id="IPR018094">
    <property type="entry name" value="Thymidylate_kinase"/>
</dbReference>
<dbReference type="PANTHER" id="PTHR10344">
    <property type="entry name" value="THYMIDYLATE KINASE"/>
    <property type="match status" value="1"/>
</dbReference>
<organism evidence="11 12">
    <name type="scientific">Klebsormidium nitens</name>
    <name type="common">Green alga</name>
    <name type="synonym">Ulothrix nitens</name>
    <dbReference type="NCBI Taxonomy" id="105231"/>
    <lineage>
        <taxon>Eukaryota</taxon>
        <taxon>Viridiplantae</taxon>
        <taxon>Streptophyta</taxon>
        <taxon>Klebsormidiophyceae</taxon>
        <taxon>Klebsormidiales</taxon>
        <taxon>Klebsormidiaceae</taxon>
        <taxon>Klebsormidium</taxon>
    </lineage>
</organism>
<dbReference type="OMA" id="YWHQFDA"/>
<evidence type="ECO:0000256" key="6">
    <source>
        <dbReference type="ARBA" id="ARBA00022727"/>
    </source>
</evidence>
<evidence type="ECO:0000256" key="3">
    <source>
        <dbReference type="ARBA" id="ARBA00012980"/>
    </source>
</evidence>
<dbReference type="Proteomes" id="UP000054558">
    <property type="component" value="Unassembled WGS sequence"/>
</dbReference>
<evidence type="ECO:0000256" key="1">
    <source>
        <dbReference type="ARBA" id="ARBA00004992"/>
    </source>
</evidence>
<feature type="domain" description="Thymidylate kinase-like" evidence="10">
    <location>
        <begin position="16"/>
        <end position="190"/>
    </location>
</feature>
<protein>
    <recommendedName>
        <fullName evidence="4">Thymidylate kinase</fullName>
        <ecNumber evidence="3">2.7.4.9</ecNumber>
    </recommendedName>
</protein>
<sequence length="214" mass="24059">MAEAEAGPSRGAFIVLEGLDRSGKSTQVQKLVEYLKSRGVEAEAWRFPDRTTAMGKMIASYLDSKSELDDCAVHLLFSANRWEKRSLMEAKLREGTTLIVDRYSYSGVAFTAAKGLPFDWCKAPEVGLPAPDAVLYLQIPPEAALERGGYGEERYEKLDFQRVVASKYEQLRDATWQDIDARKGPDEVQAVLRPIVDRMVQTCKQGRPLSRLWP</sequence>
<evidence type="ECO:0000256" key="5">
    <source>
        <dbReference type="ARBA" id="ARBA00022679"/>
    </source>
</evidence>
<dbReference type="Pfam" id="PF02223">
    <property type="entry name" value="Thymidylate_kin"/>
    <property type="match status" value="1"/>
</dbReference>
<evidence type="ECO:0000259" key="10">
    <source>
        <dbReference type="Pfam" id="PF02223"/>
    </source>
</evidence>
<gene>
    <name evidence="11" type="ORF">KFL_004550110</name>
</gene>
<dbReference type="AlphaFoldDB" id="A0A1Y1ICV4"/>
<dbReference type="InterPro" id="IPR018095">
    <property type="entry name" value="Thymidylate_kin_CS"/>
</dbReference>
<keyword evidence="5" id="KW-0808">Transferase</keyword>
<dbReference type="GO" id="GO:0004798">
    <property type="term" value="F:dTMP kinase activity"/>
    <property type="evidence" value="ECO:0000318"/>
    <property type="project" value="GO_Central"/>
</dbReference>
<dbReference type="EC" id="2.7.4.9" evidence="3"/>
<evidence type="ECO:0000256" key="7">
    <source>
        <dbReference type="ARBA" id="ARBA00022741"/>
    </source>
</evidence>
<dbReference type="GO" id="GO:0006235">
    <property type="term" value="P:dTTP biosynthetic process"/>
    <property type="evidence" value="ECO:0000318"/>
    <property type="project" value="GO_Central"/>
</dbReference>
<dbReference type="SUPFAM" id="SSF52540">
    <property type="entry name" value="P-loop containing nucleoside triphosphate hydrolases"/>
    <property type="match status" value="1"/>
</dbReference>
<dbReference type="GO" id="GO:0006233">
    <property type="term" value="P:dTDP biosynthetic process"/>
    <property type="evidence" value="ECO:0000318"/>
    <property type="project" value="GO_Central"/>
</dbReference>
<evidence type="ECO:0000313" key="12">
    <source>
        <dbReference type="Proteomes" id="UP000054558"/>
    </source>
</evidence>
<dbReference type="PANTHER" id="PTHR10344:SF1">
    <property type="entry name" value="THYMIDYLATE KINASE"/>
    <property type="match status" value="1"/>
</dbReference>
<comment type="similarity">
    <text evidence="2">Belongs to the thymidylate kinase family.</text>
</comment>
<dbReference type="InterPro" id="IPR027417">
    <property type="entry name" value="P-loop_NTPase"/>
</dbReference>
<dbReference type="EMBL" id="DF237404">
    <property type="protein sequence ID" value="GAQ88740.1"/>
    <property type="molecule type" value="Genomic_DNA"/>
</dbReference>
<evidence type="ECO:0000256" key="8">
    <source>
        <dbReference type="ARBA" id="ARBA00022777"/>
    </source>
</evidence>
<keyword evidence="6" id="KW-0545">Nucleotide biosynthesis</keyword>
<dbReference type="Gene3D" id="3.40.50.300">
    <property type="entry name" value="P-loop containing nucleotide triphosphate hydrolases"/>
    <property type="match status" value="1"/>
</dbReference>
<dbReference type="GO" id="GO:0005634">
    <property type="term" value="C:nucleus"/>
    <property type="evidence" value="ECO:0000318"/>
    <property type="project" value="GO_Central"/>
</dbReference>
<dbReference type="GO" id="GO:0004550">
    <property type="term" value="F:nucleoside diphosphate kinase activity"/>
    <property type="evidence" value="ECO:0000318"/>
    <property type="project" value="GO_Central"/>
</dbReference>
<dbReference type="NCBIfam" id="TIGR00041">
    <property type="entry name" value="DTMP_kinase"/>
    <property type="match status" value="1"/>
</dbReference>
<name>A0A1Y1ICV4_KLENI</name>
<evidence type="ECO:0000256" key="9">
    <source>
        <dbReference type="ARBA" id="ARBA00022840"/>
    </source>
</evidence>
<reference evidence="11 12" key="1">
    <citation type="journal article" date="2014" name="Nat. Commun.">
        <title>Klebsormidium flaccidum genome reveals primary factors for plant terrestrial adaptation.</title>
        <authorList>
            <person name="Hori K."/>
            <person name="Maruyama F."/>
            <person name="Fujisawa T."/>
            <person name="Togashi T."/>
            <person name="Yamamoto N."/>
            <person name="Seo M."/>
            <person name="Sato S."/>
            <person name="Yamada T."/>
            <person name="Mori H."/>
            <person name="Tajima N."/>
            <person name="Moriyama T."/>
            <person name="Ikeuchi M."/>
            <person name="Watanabe M."/>
            <person name="Wada H."/>
            <person name="Kobayashi K."/>
            <person name="Saito M."/>
            <person name="Masuda T."/>
            <person name="Sasaki-Sekimoto Y."/>
            <person name="Mashiguchi K."/>
            <person name="Awai K."/>
            <person name="Shimojima M."/>
            <person name="Masuda S."/>
            <person name="Iwai M."/>
            <person name="Nobusawa T."/>
            <person name="Narise T."/>
            <person name="Kondo S."/>
            <person name="Saito H."/>
            <person name="Sato R."/>
            <person name="Murakawa M."/>
            <person name="Ihara Y."/>
            <person name="Oshima-Yamada Y."/>
            <person name="Ohtaka K."/>
            <person name="Satoh M."/>
            <person name="Sonobe K."/>
            <person name="Ishii M."/>
            <person name="Ohtani R."/>
            <person name="Kanamori-Sato M."/>
            <person name="Honoki R."/>
            <person name="Miyazaki D."/>
            <person name="Mochizuki H."/>
            <person name="Umetsu J."/>
            <person name="Higashi K."/>
            <person name="Shibata D."/>
            <person name="Kamiya Y."/>
            <person name="Sato N."/>
            <person name="Nakamura Y."/>
            <person name="Tabata S."/>
            <person name="Ida S."/>
            <person name="Kurokawa K."/>
            <person name="Ohta H."/>
        </authorList>
    </citation>
    <scope>NUCLEOTIDE SEQUENCE [LARGE SCALE GENOMIC DNA]</scope>
    <source>
        <strain evidence="11 12">NIES-2285</strain>
    </source>
</reference>
<dbReference type="GO" id="GO:0006227">
    <property type="term" value="P:dUDP biosynthetic process"/>
    <property type="evidence" value="ECO:0000318"/>
    <property type="project" value="GO_Central"/>
</dbReference>
<evidence type="ECO:0000313" key="11">
    <source>
        <dbReference type="EMBL" id="GAQ88740.1"/>
    </source>
</evidence>
<dbReference type="STRING" id="105231.A0A1Y1ICV4"/>
<dbReference type="GO" id="GO:0005524">
    <property type="term" value="F:ATP binding"/>
    <property type="evidence" value="ECO:0007669"/>
    <property type="project" value="UniProtKB-KW"/>
</dbReference>
<proteinExistence type="inferred from homology"/>
<evidence type="ECO:0000256" key="2">
    <source>
        <dbReference type="ARBA" id="ARBA00009776"/>
    </source>
</evidence>
<comment type="pathway">
    <text evidence="1">Pyrimidine metabolism; dTTP biosynthesis.</text>
</comment>